<sequence>MNIPEHADSLMWAIKLEHERRKCSAKFTNQSFEIHHNVPPWLADDLKRSGPGLNGPAPRAKRQQQNTRELDYQPSVCSLSLSVTVNQSLE</sequence>
<dbReference type="AlphaFoldDB" id="A0AAV4QNB2"/>
<accession>A0AAV4QNB2</accession>
<gene>
    <name evidence="2" type="ORF">CDAR_97101</name>
</gene>
<organism evidence="2 3">
    <name type="scientific">Caerostris darwini</name>
    <dbReference type="NCBI Taxonomy" id="1538125"/>
    <lineage>
        <taxon>Eukaryota</taxon>
        <taxon>Metazoa</taxon>
        <taxon>Ecdysozoa</taxon>
        <taxon>Arthropoda</taxon>
        <taxon>Chelicerata</taxon>
        <taxon>Arachnida</taxon>
        <taxon>Araneae</taxon>
        <taxon>Araneomorphae</taxon>
        <taxon>Entelegynae</taxon>
        <taxon>Araneoidea</taxon>
        <taxon>Araneidae</taxon>
        <taxon>Caerostris</taxon>
    </lineage>
</organism>
<dbReference type="EMBL" id="BPLQ01004782">
    <property type="protein sequence ID" value="GIY10690.1"/>
    <property type="molecule type" value="Genomic_DNA"/>
</dbReference>
<proteinExistence type="predicted"/>
<keyword evidence="3" id="KW-1185">Reference proteome</keyword>
<evidence type="ECO:0000313" key="3">
    <source>
        <dbReference type="Proteomes" id="UP001054837"/>
    </source>
</evidence>
<reference evidence="2 3" key="1">
    <citation type="submission" date="2021-06" db="EMBL/GenBank/DDBJ databases">
        <title>Caerostris darwini draft genome.</title>
        <authorList>
            <person name="Kono N."/>
            <person name="Arakawa K."/>
        </authorList>
    </citation>
    <scope>NUCLEOTIDE SEQUENCE [LARGE SCALE GENOMIC DNA]</scope>
</reference>
<comment type="caution">
    <text evidence="2">The sequence shown here is derived from an EMBL/GenBank/DDBJ whole genome shotgun (WGS) entry which is preliminary data.</text>
</comment>
<evidence type="ECO:0000256" key="1">
    <source>
        <dbReference type="SAM" id="MobiDB-lite"/>
    </source>
</evidence>
<dbReference type="Proteomes" id="UP001054837">
    <property type="component" value="Unassembled WGS sequence"/>
</dbReference>
<evidence type="ECO:0000313" key="2">
    <source>
        <dbReference type="EMBL" id="GIY10690.1"/>
    </source>
</evidence>
<name>A0AAV4QNB2_9ARAC</name>
<feature type="region of interest" description="Disordered" evidence="1">
    <location>
        <begin position="45"/>
        <end position="71"/>
    </location>
</feature>
<protein>
    <submittedName>
        <fullName evidence="2">Uncharacterized protein</fullName>
    </submittedName>
</protein>